<evidence type="ECO:0000313" key="2">
    <source>
        <dbReference type="EMBL" id="KAF9993216.1"/>
    </source>
</evidence>
<evidence type="ECO:0000256" key="1">
    <source>
        <dbReference type="SAM" id="MobiDB-lite"/>
    </source>
</evidence>
<feature type="compositionally biased region" description="Basic residues" evidence="1">
    <location>
        <begin position="1"/>
        <end position="10"/>
    </location>
</feature>
<keyword evidence="3" id="KW-1185">Reference proteome</keyword>
<dbReference type="AlphaFoldDB" id="A0A9P6MDC2"/>
<dbReference type="EMBL" id="JAAAID010004402">
    <property type="protein sequence ID" value="KAF9993216.1"/>
    <property type="molecule type" value="Genomic_DNA"/>
</dbReference>
<comment type="caution">
    <text evidence="2">The sequence shown here is derived from an EMBL/GenBank/DDBJ whole genome shotgun (WGS) entry which is preliminary data.</text>
</comment>
<sequence>KRNSKKRLKKNNGERAHPAESDQMEDVQLMGAPTSTEQQTQQQENSSVNTPELPQETLGTEEAPQEVCLEEGIVEDNAQFYECEDNNQQEQA</sequence>
<organism evidence="2 3">
    <name type="scientific">Entomortierella chlamydospora</name>
    <dbReference type="NCBI Taxonomy" id="101097"/>
    <lineage>
        <taxon>Eukaryota</taxon>
        <taxon>Fungi</taxon>
        <taxon>Fungi incertae sedis</taxon>
        <taxon>Mucoromycota</taxon>
        <taxon>Mortierellomycotina</taxon>
        <taxon>Mortierellomycetes</taxon>
        <taxon>Mortierellales</taxon>
        <taxon>Mortierellaceae</taxon>
        <taxon>Entomortierella</taxon>
    </lineage>
</organism>
<feature type="compositionally biased region" description="Basic and acidic residues" evidence="1">
    <location>
        <begin position="11"/>
        <end position="20"/>
    </location>
</feature>
<proteinExistence type="predicted"/>
<feature type="region of interest" description="Disordered" evidence="1">
    <location>
        <begin position="1"/>
        <end position="64"/>
    </location>
</feature>
<evidence type="ECO:0000313" key="3">
    <source>
        <dbReference type="Proteomes" id="UP000703661"/>
    </source>
</evidence>
<feature type="non-terminal residue" evidence="2">
    <location>
        <position position="1"/>
    </location>
</feature>
<dbReference type="Proteomes" id="UP000703661">
    <property type="component" value="Unassembled WGS sequence"/>
</dbReference>
<protein>
    <submittedName>
        <fullName evidence="2">Uncharacterized protein</fullName>
    </submittedName>
</protein>
<reference evidence="2" key="1">
    <citation type="journal article" date="2020" name="Fungal Divers.">
        <title>Resolving the Mortierellaceae phylogeny through synthesis of multi-gene phylogenetics and phylogenomics.</title>
        <authorList>
            <person name="Vandepol N."/>
            <person name="Liber J."/>
            <person name="Desiro A."/>
            <person name="Na H."/>
            <person name="Kennedy M."/>
            <person name="Barry K."/>
            <person name="Grigoriev I.V."/>
            <person name="Miller A.N."/>
            <person name="O'Donnell K."/>
            <person name="Stajich J.E."/>
            <person name="Bonito G."/>
        </authorList>
    </citation>
    <scope>NUCLEOTIDE SEQUENCE</scope>
    <source>
        <strain evidence="2">NRRL 2769</strain>
    </source>
</reference>
<accession>A0A9P6MDC2</accession>
<name>A0A9P6MDC2_9FUNG</name>
<gene>
    <name evidence="2" type="ORF">BGZ80_008240</name>
</gene>